<reference evidence="1" key="1">
    <citation type="journal article" date="2019" name="bioRxiv">
        <title>The Genome of the Zebra Mussel, Dreissena polymorpha: A Resource for Invasive Species Research.</title>
        <authorList>
            <person name="McCartney M.A."/>
            <person name="Auch B."/>
            <person name="Kono T."/>
            <person name="Mallez S."/>
            <person name="Zhang Y."/>
            <person name="Obille A."/>
            <person name="Becker A."/>
            <person name="Abrahante J.E."/>
            <person name="Garbe J."/>
            <person name="Badalamenti J.P."/>
            <person name="Herman A."/>
            <person name="Mangelson H."/>
            <person name="Liachko I."/>
            <person name="Sullivan S."/>
            <person name="Sone E.D."/>
            <person name="Koren S."/>
            <person name="Silverstein K.A.T."/>
            <person name="Beckman K.B."/>
            <person name="Gohl D.M."/>
        </authorList>
    </citation>
    <scope>NUCLEOTIDE SEQUENCE</scope>
    <source>
        <strain evidence="1">Duluth1</strain>
        <tissue evidence="1">Whole animal</tissue>
    </source>
</reference>
<comment type="caution">
    <text evidence="1">The sequence shown here is derived from an EMBL/GenBank/DDBJ whole genome shotgun (WGS) entry which is preliminary data.</text>
</comment>
<dbReference type="Proteomes" id="UP000828390">
    <property type="component" value="Unassembled WGS sequence"/>
</dbReference>
<name>A0A9D4MHL8_DREPO</name>
<protein>
    <submittedName>
        <fullName evidence="1">Uncharacterized protein</fullName>
    </submittedName>
</protein>
<reference evidence="1" key="2">
    <citation type="submission" date="2020-11" db="EMBL/GenBank/DDBJ databases">
        <authorList>
            <person name="McCartney M.A."/>
            <person name="Auch B."/>
            <person name="Kono T."/>
            <person name="Mallez S."/>
            <person name="Becker A."/>
            <person name="Gohl D.M."/>
            <person name="Silverstein K.A.T."/>
            <person name="Koren S."/>
            <person name="Bechman K.B."/>
            <person name="Herman A."/>
            <person name="Abrahante J.E."/>
            <person name="Garbe J."/>
        </authorList>
    </citation>
    <scope>NUCLEOTIDE SEQUENCE</scope>
    <source>
        <strain evidence="1">Duluth1</strain>
        <tissue evidence="1">Whole animal</tissue>
    </source>
</reference>
<keyword evidence="2" id="KW-1185">Reference proteome</keyword>
<proteinExistence type="predicted"/>
<organism evidence="1 2">
    <name type="scientific">Dreissena polymorpha</name>
    <name type="common">Zebra mussel</name>
    <name type="synonym">Mytilus polymorpha</name>
    <dbReference type="NCBI Taxonomy" id="45954"/>
    <lineage>
        <taxon>Eukaryota</taxon>
        <taxon>Metazoa</taxon>
        <taxon>Spiralia</taxon>
        <taxon>Lophotrochozoa</taxon>
        <taxon>Mollusca</taxon>
        <taxon>Bivalvia</taxon>
        <taxon>Autobranchia</taxon>
        <taxon>Heteroconchia</taxon>
        <taxon>Euheterodonta</taxon>
        <taxon>Imparidentia</taxon>
        <taxon>Neoheterodontei</taxon>
        <taxon>Myida</taxon>
        <taxon>Dreissenoidea</taxon>
        <taxon>Dreissenidae</taxon>
        <taxon>Dreissena</taxon>
    </lineage>
</organism>
<evidence type="ECO:0000313" key="2">
    <source>
        <dbReference type="Proteomes" id="UP000828390"/>
    </source>
</evidence>
<dbReference type="AlphaFoldDB" id="A0A9D4MHL8"/>
<dbReference type="EMBL" id="JAIWYP010000002">
    <property type="protein sequence ID" value="KAH3875487.1"/>
    <property type="molecule type" value="Genomic_DNA"/>
</dbReference>
<gene>
    <name evidence="1" type="ORF">DPMN_038753</name>
</gene>
<accession>A0A9D4MHL8</accession>
<evidence type="ECO:0000313" key="1">
    <source>
        <dbReference type="EMBL" id="KAH3875487.1"/>
    </source>
</evidence>
<sequence>MGTFVTPFGFKGSEYEHYESRIDFNTGENKLVQYLNDTHMKLYVLLKMVNEDVLKPRNKELTSFKMKNIVLWIAENNPETLFNEQSLLHWLHKGLCAVREALETLKLPYNMIPKRNLIENCGLENEQKRVWISTLTDLINEGPIMILRLPKIRHALIAHPEPLR</sequence>
<dbReference type="Gene3D" id="1.10.1410.40">
    <property type="match status" value="1"/>
</dbReference>